<keyword evidence="2 6" id="KW-0067">ATP-binding</keyword>
<keyword evidence="9" id="KW-1185">Reference proteome</keyword>
<dbReference type="GO" id="GO:0052855">
    <property type="term" value="F:ADP-dependent NAD(P)H-hydrate dehydratase activity"/>
    <property type="evidence" value="ECO:0007669"/>
    <property type="project" value="UniProtKB-UniRule"/>
</dbReference>
<dbReference type="PANTHER" id="PTHR12592:SF0">
    <property type="entry name" value="ATP-DEPENDENT (S)-NAD(P)H-HYDRATE DEHYDRATASE"/>
    <property type="match status" value="1"/>
</dbReference>
<dbReference type="Gene3D" id="3.40.1190.20">
    <property type="match status" value="1"/>
</dbReference>
<evidence type="ECO:0000259" key="7">
    <source>
        <dbReference type="PROSITE" id="PS51383"/>
    </source>
</evidence>
<accession>A0A4Q2SEL6</accession>
<comment type="function">
    <text evidence="6">Catalyzes the dehydration of the S-form of NAD(P)HX at the expense of ADP, which is converted to AMP. Together with NAD(P)HX epimerase, which catalyzes the epimerization of the S- and R-forms, the enzyme allows the repair of both epimers of NAD(P)HX, a damaged form of NAD(P)H that is a result of enzymatic or heat-dependent hydration.</text>
</comment>
<evidence type="ECO:0000256" key="6">
    <source>
        <dbReference type="HAMAP-Rule" id="MF_01965"/>
    </source>
</evidence>
<dbReference type="GO" id="GO:0052856">
    <property type="term" value="F:NAD(P)HX epimerase activity"/>
    <property type="evidence" value="ECO:0007669"/>
    <property type="project" value="TreeGrafter"/>
</dbReference>
<dbReference type="GO" id="GO:0005524">
    <property type="term" value="F:ATP binding"/>
    <property type="evidence" value="ECO:0007669"/>
    <property type="project" value="UniProtKB-KW"/>
</dbReference>
<dbReference type="EC" id="4.2.1.136" evidence="6"/>
<dbReference type="GO" id="GO:0046496">
    <property type="term" value="P:nicotinamide nucleotide metabolic process"/>
    <property type="evidence" value="ECO:0007669"/>
    <property type="project" value="UniProtKB-UniRule"/>
</dbReference>
<dbReference type="InterPro" id="IPR029056">
    <property type="entry name" value="Ribokinase-like"/>
</dbReference>
<reference evidence="8 9" key="1">
    <citation type="submission" date="2019-01" db="EMBL/GenBank/DDBJ databases">
        <title>Novel species of Nocardioides.</title>
        <authorList>
            <person name="Liu Q."/>
            <person name="Xin Y.-H."/>
        </authorList>
    </citation>
    <scope>NUCLEOTIDE SEQUENCE [LARGE SCALE GENOMIC DNA]</scope>
    <source>
        <strain evidence="8 9">CGMCC 4.6875</strain>
    </source>
</reference>
<dbReference type="PROSITE" id="PS51383">
    <property type="entry name" value="YJEF_C_3"/>
    <property type="match status" value="1"/>
</dbReference>
<dbReference type="GO" id="GO:0110051">
    <property type="term" value="P:metabolite repair"/>
    <property type="evidence" value="ECO:0007669"/>
    <property type="project" value="TreeGrafter"/>
</dbReference>
<dbReference type="CDD" id="cd01171">
    <property type="entry name" value="YXKO-related"/>
    <property type="match status" value="1"/>
</dbReference>
<sequence>MPDARDEATTGGSPDSPRVVTADLLRSWPLPEPAGTKYARGQVLVVGGSCTTPGAAILAGTAALRMGAGRLTVATAEGVATQLAVALPVCGTLPLPQDERGSVTGERVATLLEDEVGRADAVLVGPGLLGGDGTVRLLAEIAGVLPDDLPVVLDAAAATALPDLDRESAQALGGRLVLAPNTRELARLLDVDEVDEEDLARATARVSTRFDAVVTCGSWVAADGGLWHVSTGDTGLGTSGSGDVLSGALVGLVGRGASPVQATVWATHVHAAAGDVLAARWGRIGYLADEITAELPHVLRSLGGD</sequence>
<comment type="similarity">
    <text evidence="6">Belongs to the NnrD/CARKD family.</text>
</comment>
<comment type="caution">
    <text evidence="6">Lacks conserved residue(s) required for the propagation of feature annotation.</text>
</comment>
<organism evidence="8 9">
    <name type="scientific">Nocardioides ganghwensis</name>
    <dbReference type="NCBI Taxonomy" id="252230"/>
    <lineage>
        <taxon>Bacteria</taxon>
        <taxon>Bacillati</taxon>
        <taxon>Actinomycetota</taxon>
        <taxon>Actinomycetes</taxon>
        <taxon>Propionibacteriales</taxon>
        <taxon>Nocardioidaceae</taxon>
        <taxon>Nocardioides</taxon>
    </lineage>
</organism>
<gene>
    <name evidence="6" type="primary">nnrD</name>
    <name evidence="8" type="ORF">EUA07_06440</name>
</gene>
<feature type="binding site" evidence="6">
    <location>
        <position position="243"/>
    </location>
    <ligand>
        <name>(6S)-NADPHX</name>
        <dbReference type="ChEBI" id="CHEBI:64076"/>
    </ligand>
</feature>
<dbReference type="AlphaFoldDB" id="A0A4Q2SEL6"/>
<keyword evidence="1 6" id="KW-0547">Nucleotide-binding</keyword>
<protein>
    <recommendedName>
        <fullName evidence="6">ADP-dependent (S)-NAD(P)H-hydrate dehydratase</fullName>
        <ecNumber evidence="6">4.2.1.136</ecNumber>
    </recommendedName>
    <alternativeName>
        <fullName evidence="6">ADP-dependent NAD(P)HX dehydratase</fullName>
    </alternativeName>
</protein>
<dbReference type="SUPFAM" id="SSF53613">
    <property type="entry name" value="Ribokinase-like"/>
    <property type="match status" value="1"/>
</dbReference>
<dbReference type="PANTHER" id="PTHR12592">
    <property type="entry name" value="ATP-DEPENDENT (S)-NAD(P)H-HYDRATE DEHYDRATASE FAMILY MEMBER"/>
    <property type="match status" value="1"/>
</dbReference>
<dbReference type="RefSeq" id="WP_129454182.1">
    <property type="nucleotide sequence ID" value="NZ_JACXYX010000009.1"/>
</dbReference>
<keyword evidence="4 6" id="KW-0520">NAD</keyword>
<feature type="domain" description="YjeF C-terminal" evidence="7">
    <location>
        <begin position="20"/>
        <end position="302"/>
    </location>
</feature>
<evidence type="ECO:0000256" key="4">
    <source>
        <dbReference type="ARBA" id="ARBA00023027"/>
    </source>
</evidence>
<keyword evidence="3 6" id="KW-0521">NADP</keyword>
<evidence type="ECO:0000256" key="3">
    <source>
        <dbReference type="ARBA" id="ARBA00022857"/>
    </source>
</evidence>
<proteinExistence type="inferred from homology"/>
<evidence type="ECO:0000313" key="9">
    <source>
        <dbReference type="Proteomes" id="UP000293291"/>
    </source>
</evidence>
<name>A0A4Q2SEL6_9ACTN</name>
<feature type="binding site" evidence="6">
    <location>
        <position position="127"/>
    </location>
    <ligand>
        <name>(6S)-NADPHX</name>
        <dbReference type="ChEBI" id="CHEBI:64076"/>
    </ligand>
</feature>
<evidence type="ECO:0000313" key="8">
    <source>
        <dbReference type="EMBL" id="RYC03191.1"/>
    </source>
</evidence>
<comment type="caution">
    <text evidence="8">The sequence shown here is derived from an EMBL/GenBank/DDBJ whole genome shotgun (WGS) entry which is preliminary data.</text>
</comment>
<comment type="catalytic activity">
    <reaction evidence="6">
        <text>(6S)-NADPHX + ADP = AMP + phosphate + NADPH + H(+)</text>
        <dbReference type="Rhea" id="RHEA:32235"/>
        <dbReference type="ChEBI" id="CHEBI:15378"/>
        <dbReference type="ChEBI" id="CHEBI:43474"/>
        <dbReference type="ChEBI" id="CHEBI:57783"/>
        <dbReference type="ChEBI" id="CHEBI:64076"/>
        <dbReference type="ChEBI" id="CHEBI:456215"/>
        <dbReference type="ChEBI" id="CHEBI:456216"/>
        <dbReference type="EC" id="4.2.1.136"/>
    </reaction>
</comment>
<evidence type="ECO:0000256" key="5">
    <source>
        <dbReference type="ARBA" id="ARBA00023239"/>
    </source>
</evidence>
<keyword evidence="5 6" id="KW-0456">Lyase</keyword>
<dbReference type="NCBIfam" id="TIGR00196">
    <property type="entry name" value="yjeF_cterm"/>
    <property type="match status" value="1"/>
</dbReference>
<evidence type="ECO:0000256" key="1">
    <source>
        <dbReference type="ARBA" id="ARBA00022741"/>
    </source>
</evidence>
<dbReference type="EMBL" id="SDWU01000006">
    <property type="protein sequence ID" value="RYC03191.1"/>
    <property type="molecule type" value="Genomic_DNA"/>
</dbReference>
<feature type="binding site" evidence="6">
    <location>
        <position position="242"/>
    </location>
    <ligand>
        <name>AMP</name>
        <dbReference type="ChEBI" id="CHEBI:456215"/>
    </ligand>
</feature>
<comment type="cofactor">
    <cofactor evidence="6">
        <name>Mg(2+)</name>
        <dbReference type="ChEBI" id="CHEBI:18420"/>
    </cofactor>
</comment>
<dbReference type="InterPro" id="IPR000631">
    <property type="entry name" value="CARKD"/>
</dbReference>
<comment type="catalytic activity">
    <reaction evidence="6">
        <text>(6S)-NADHX + ADP = AMP + phosphate + NADH + H(+)</text>
        <dbReference type="Rhea" id="RHEA:32223"/>
        <dbReference type="ChEBI" id="CHEBI:15378"/>
        <dbReference type="ChEBI" id="CHEBI:43474"/>
        <dbReference type="ChEBI" id="CHEBI:57945"/>
        <dbReference type="ChEBI" id="CHEBI:64074"/>
        <dbReference type="ChEBI" id="CHEBI:456215"/>
        <dbReference type="ChEBI" id="CHEBI:456216"/>
        <dbReference type="EC" id="4.2.1.136"/>
    </reaction>
</comment>
<dbReference type="Pfam" id="PF01256">
    <property type="entry name" value="Carb_kinase"/>
    <property type="match status" value="1"/>
</dbReference>
<dbReference type="HAMAP" id="MF_01965">
    <property type="entry name" value="NADHX_dehydratase"/>
    <property type="match status" value="1"/>
</dbReference>
<evidence type="ECO:0000256" key="2">
    <source>
        <dbReference type="ARBA" id="ARBA00022840"/>
    </source>
</evidence>
<dbReference type="OrthoDB" id="9806925at2"/>
<comment type="subunit">
    <text evidence="6">Homotetramer.</text>
</comment>
<feature type="binding site" evidence="6">
    <location>
        <position position="55"/>
    </location>
    <ligand>
        <name>(6S)-NADPHX</name>
        <dbReference type="ChEBI" id="CHEBI:64076"/>
    </ligand>
</feature>
<dbReference type="Proteomes" id="UP000293291">
    <property type="component" value="Unassembled WGS sequence"/>
</dbReference>